<evidence type="ECO:0000256" key="1">
    <source>
        <dbReference type="ARBA" id="ARBA00000900"/>
    </source>
</evidence>
<dbReference type="InterPro" id="IPR001841">
    <property type="entry name" value="Znf_RING"/>
</dbReference>
<evidence type="ECO:0000256" key="5">
    <source>
        <dbReference type="ARBA" id="ARBA00022771"/>
    </source>
</evidence>
<evidence type="ECO:0000256" key="2">
    <source>
        <dbReference type="ARBA" id="ARBA00012483"/>
    </source>
</evidence>
<evidence type="ECO:0000256" key="3">
    <source>
        <dbReference type="ARBA" id="ARBA00022679"/>
    </source>
</evidence>
<sequence length="414" mass="45132">MEVLEMEEAKKPESHVTSAAAFVEGGIQDACDDTCSICLEEFCESEPSTVTTCKHEFHLQCILEWCQRSSQCPMCWQDISLKDPTSQELLEAVERERSFRVTPSRNTTIFRHPTLGDFELQHLPVGSNDAELEERIIQHLAAAAAMERARHIGRRDSQRIRSSAHARPHFLVFSTHPSAPPSSSLSPVEGGVEPAAIAVASPSTPLSSGGNESSLQIRQFSSDQNSSSASVYNIMPANRRGISFNDRSTSSPSAPHNQDREGPSEFQSFTESLKTRLNAVSMRYKESISKSTRGWKERLFSRNTSISDIGSEVRREVKAGIASVSHMMEQLETRENSRASQASTSTNLVDSVTEQNSQNNSEISGENTLNGSNKPTSCSASSSETSGENTLNGSNNSASCAGVSVNPFSPEMTC</sequence>
<dbReference type="Pfam" id="PF13639">
    <property type="entry name" value="zf-RING_2"/>
    <property type="match status" value="1"/>
</dbReference>
<keyword evidence="12" id="KW-1185">Reference proteome</keyword>
<keyword evidence="7" id="KW-0862">Zinc</keyword>
<gene>
    <name evidence="11" type="ORF">CFOL_v3_07411</name>
</gene>
<feature type="domain" description="RING-type" evidence="10">
    <location>
        <begin position="35"/>
        <end position="75"/>
    </location>
</feature>
<dbReference type="STRING" id="3775.A0A1Q3B807"/>
<keyword evidence="6" id="KW-0833">Ubl conjugation pathway</keyword>
<keyword evidence="3" id="KW-0808">Transferase</keyword>
<evidence type="ECO:0000256" key="6">
    <source>
        <dbReference type="ARBA" id="ARBA00022786"/>
    </source>
</evidence>
<dbReference type="InterPro" id="IPR013083">
    <property type="entry name" value="Znf_RING/FYVE/PHD"/>
</dbReference>
<feature type="compositionally biased region" description="Polar residues" evidence="9">
    <location>
        <begin position="245"/>
        <end position="256"/>
    </location>
</feature>
<dbReference type="OrthoDB" id="1681166at2759"/>
<feature type="compositionally biased region" description="Low complexity" evidence="9">
    <location>
        <begin position="377"/>
        <end position="386"/>
    </location>
</feature>
<dbReference type="SMART" id="SM00184">
    <property type="entry name" value="RING"/>
    <property type="match status" value="1"/>
</dbReference>
<dbReference type="FunFam" id="3.30.40.10:FF:000746">
    <property type="entry name" value="E3 ubiquitin-protein ligase RHF2A"/>
    <property type="match status" value="1"/>
</dbReference>
<comment type="catalytic activity">
    <reaction evidence="1">
        <text>S-ubiquitinyl-[E2 ubiquitin-conjugating enzyme]-L-cysteine + [acceptor protein]-L-lysine = [E2 ubiquitin-conjugating enzyme]-L-cysteine + N(6)-ubiquitinyl-[acceptor protein]-L-lysine.</text>
        <dbReference type="EC" id="2.3.2.27"/>
    </reaction>
</comment>
<evidence type="ECO:0000256" key="8">
    <source>
        <dbReference type="PROSITE-ProRule" id="PRU00175"/>
    </source>
</evidence>
<organism evidence="11 12">
    <name type="scientific">Cephalotus follicularis</name>
    <name type="common">Albany pitcher plant</name>
    <dbReference type="NCBI Taxonomy" id="3775"/>
    <lineage>
        <taxon>Eukaryota</taxon>
        <taxon>Viridiplantae</taxon>
        <taxon>Streptophyta</taxon>
        <taxon>Embryophyta</taxon>
        <taxon>Tracheophyta</taxon>
        <taxon>Spermatophyta</taxon>
        <taxon>Magnoliopsida</taxon>
        <taxon>eudicotyledons</taxon>
        <taxon>Gunneridae</taxon>
        <taxon>Pentapetalae</taxon>
        <taxon>rosids</taxon>
        <taxon>fabids</taxon>
        <taxon>Oxalidales</taxon>
        <taxon>Cephalotaceae</taxon>
        <taxon>Cephalotus</taxon>
    </lineage>
</organism>
<evidence type="ECO:0000256" key="4">
    <source>
        <dbReference type="ARBA" id="ARBA00022723"/>
    </source>
</evidence>
<dbReference type="PANTHER" id="PTHR46463:SF78">
    <property type="entry name" value="RING-TYPE DOMAIN-CONTAINING PROTEIN"/>
    <property type="match status" value="1"/>
</dbReference>
<dbReference type="Gene3D" id="3.30.40.10">
    <property type="entry name" value="Zinc/RING finger domain, C3HC4 (zinc finger)"/>
    <property type="match status" value="1"/>
</dbReference>
<protein>
    <recommendedName>
        <fullName evidence="2">RING-type E3 ubiquitin transferase</fullName>
        <ecNumber evidence="2">2.3.2.27</ecNumber>
    </recommendedName>
</protein>
<dbReference type="EMBL" id="BDDD01000328">
    <property type="protein sequence ID" value="GAV63893.1"/>
    <property type="molecule type" value="Genomic_DNA"/>
</dbReference>
<feature type="compositionally biased region" description="Polar residues" evidence="9">
    <location>
        <begin position="387"/>
        <end position="399"/>
    </location>
</feature>
<dbReference type="FunCoup" id="A0A1Q3B807">
    <property type="interactions" value="1274"/>
</dbReference>
<dbReference type="PROSITE" id="PS50089">
    <property type="entry name" value="ZF_RING_2"/>
    <property type="match status" value="1"/>
</dbReference>
<dbReference type="Proteomes" id="UP000187406">
    <property type="component" value="Unassembled WGS sequence"/>
</dbReference>
<name>A0A1Q3B807_CEPFO</name>
<dbReference type="GO" id="GO:0008270">
    <property type="term" value="F:zinc ion binding"/>
    <property type="evidence" value="ECO:0007669"/>
    <property type="project" value="UniProtKB-KW"/>
</dbReference>
<comment type="caution">
    <text evidence="11">The sequence shown here is derived from an EMBL/GenBank/DDBJ whole genome shotgun (WGS) entry which is preliminary data.</text>
</comment>
<proteinExistence type="predicted"/>
<dbReference type="EC" id="2.3.2.27" evidence="2"/>
<dbReference type="InParanoid" id="A0A1Q3B807"/>
<keyword evidence="4" id="KW-0479">Metal-binding</keyword>
<evidence type="ECO:0000256" key="9">
    <source>
        <dbReference type="SAM" id="MobiDB-lite"/>
    </source>
</evidence>
<keyword evidence="5 8" id="KW-0863">Zinc-finger</keyword>
<reference evidence="12" key="1">
    <citation type="submission" date="2016-04" db="EMBL/GenBank/DDBJ databases">
        <title>Cephalotus genome sequencing.</title>
        <authorList>
            <person name="Fukushima K."/>
            <person name="Hasebe M."/>
            <person name="Fang X."/>
        </authorList>
    </citation>
    <scope>NUCLEOTIDE SEQUENCE [LARGE SCALE GENOMIC DNA]</scope>
    <source>
        <strain evidence="12">cv. St1</strain>
    </source>
</reference>
<feature type="region of interest" description="Disordered" evidence="9">
    <location>
        <begin position="330"/>
        <end position="405"/>
    </location>
</feature>
<evidence type="ECO:0000313" key="11">
    <source>
        <dbReference type="EMBL" id="GAV63893.1"/>
    </source>
</evidence>
<accession>A0A1Q3B807</accession>
<dbReference type="SUPFAM" id="SSF57850">
    <property type="entry name" value="RING/U-box"/>
    <property type="match status" value="1"/>
</dbReference>
<dbReference type="PANTHER" id="PTHR46463">
    <property type="entry name" value="ZINC FINGER, RING/FYVE/PHD-TYPE"/>
    <property type="match status" value="1"/>
</dbReference>
<evidence type="ECO:0000256" key="7">
    <source>
        <dbReference type="ARBA" id="ARBA00022833"/>
    </source>
</evidence>
<feature type="compositionally biased region" description="Polar residues" evidence="9">
    <location>
        <begin position="338"/>
        <end position="376"/>
    </location>
</feature>
<feature type="region of interest" description="Disordered" evidence="9">
    <location>
        <begin position="241"/>
        <end position="267"/>
    </location>
</feature>
<evidence type="ECO:0000313" key="12">
    <source>
        <dbReference type="Proteomes" id="UP000187406"/>
    </source>
</evidence>
<dbReference type="GO" id="GO:0061630">
    <property type="term" value="F:ubiquitin protein ligase activity"/>
    <property type="evidence" value="ECO:0007669"/>
    <property type="project" value="UniProtKB-EC"/>
</dbReference>
<dbReference type="AlphaFoldDB" id="A0A1Q3B807"/>
<evidence type="ECO:0000259" key="10">
    <source>
        <dbReference type="PROSITE" id="PS50089"/>
    </source>
</evidence>